<gene>
    <name evidence="3" type="ORF">QBC33DRAFT_548788</name>
</gene>
<feature type="signal peptide" evidence="2">
    <location>
        <begin position="1"/>
        <end position="20"/>
    </location>
</feature>
<comment type="caution">
    <text evidence="3">The sequence shown here is derived from an EMBL/GenBank/DDBJ whole genome shotgun (WGS) entry which is preliminary data.</text>
</comment>
<evidence type="ECO:0000313" key="4">
    <source>
        <dbReference type="Proteomes" id="UP001244011"/>
    </source>
</evidence>
<organism evidence="3 4">
    <name type="scientific">Phialemonium atrogriseum</name>
    <dbReference type="NCBI Taxonomy" id="1093897"/>
    <lineage>
        <taxon>Eukaryota</taxon>
        <taxon>Fungi</taxon>
        <taxon>Dikarya</taxon>
        <taxon>Ascomycota</taxon>
        <taxon>Pezizomycotina</taxon>
        <taxon>Sordariomycetes</taxon>
        <taxon>Sordariomycetidae</taxon>
        <taxon>Cephalothecales</taxon>
        <taxon>Cephalothecaceae</taxon>
        <taxon>Phialemonium</taxon>
    </lineage>
</organism>
<keyword evidence="2" id="KW-0732">Signal</keyword>
<evidence type="ECO:0000256" key="2">
    <source>
        <dbReference type="SAM" id="SignalP"/>
    </source>
</evidence>
<evidence type="ECO:0000256" key="1">
    <source>
        <dbReference type="SAM" id="MobiDB-lite"/>
    </source>
</evidence>
<dbReference type="GeneID" id="85312082"/>
<dbReference type="AlphaFoldDB" id="A0AAJ0BVK5"/>
<feature type="compositionally biased region" description="Low complexity" evidence="1">
    <location>
        <begin position="135"/>
        <end position="149"/>
    </location>
</feature>
<feature type="chain" id="PRO_5042582880" description="Extracellular membrane protein CFEM domain-containing protein" evidence="2">
    <location>
        <begin position="21"/>
        <end position="179"/>
    </location>
</feature>
<reference evidence="3" key="1">
    <citation type="submission" date="2023-06" db="EMBL/GenBank/DDBJ databases">
        <title>Genome-scale phylogeny and comparative genomics of the fungal order Sordariales.</title>
        <authorList>
            <consortium name="Lawrence Berkeley National Laboratory"/>
            <person name="Hensen N."/>
            <person name="Bonometti L."/>
            <person name="Westerberg I."/>
            <person name="Brannstrom I.O."/>
            <person name="Guillou S."/>
            <person name="Cros-Aarteil S."/>
            <person name="Calhoun S."/>
            <person name="Haridas S."/>
            <person name="Kuo A."/>
            <person name="Mondo S."/>
            <person name="Pangilinan J."/>
            <person name="Riley R."/>
            <person name="Labutti K."/>
            <person name="Andreopoulos B."/>
            <person name="Lipzen A."/>
            <person name="Chen C."/>
            <person name="Yanf M."/>
            <person name="Daum C."/>
            <person name="Ng V."/>
            <person name="Clum A."/>
            <person name="Steindorff A."/>
            <person name="Ohm R."/>
            <person name="Martin F."/>
            <person name="Silar P."/>
            <person name="Natvig D."/>
            <person name="Lalanne C."/>
            <person name="Gautier V."/>
            <person name="Ament-Velasquez S.L."/>
            <person name="Kruys A."/>
            <person name="Hutchinson M.I."/>
            <person name="Powell A.J."/>
            <person name="Barry K."/>
            <person name="Miller A.N."/>
            <person name="Grigoriev I.V."/>
            <person name="Debuchy R."/>
            <person name="Gladieux P."/>
            <person name="Thoren M.H."/>
            <person name="Johannesson H."/>
        </authorList>
    </citation>
    <scope>NUCLEOTIDE SEQUENCE</scope>
    <source>
        <strain evidence="3">8032-3</strain>
    </source>
</reference>
<feature type="region of interest" description="Disordered" evidence="1">
    <location>
        <begin position="121"/>
        <end position="154"/>
    </location>
</feature>
<protein>
    <recommendedName>
        <fullName evidence="5">Extracellular membrane protein CFEM domain-containing protein</fullName>
    </recommendedName>
</protein>
<evidence type="ECO:0000313" key="3">
    <source>
        <dbReference type="EMBL" id="KAK1763879.1"/>
    </source>
</evidence>
<evidence type="ECO:0008006" key="5">
    <source>
        <dbReference type="Google" id="ProtNLM"/>
    </source>
</evidence>
<dbReference type="Proteomes" id="UP001244011">
    <property type="component" value="Unassembled WGS sequence"/>
</dbReference>
<keyword evidence="4" id="KW-1185">Reference proteome</keyword>
<dbReference type="EMBL" id="MU839024">
    <property type="protein sequence ID" value="KAK1763879.1"/>
    <property type="molecule type" value="Genomic_DNA"/>
</dbReference>
<accession>A0AAJ0BVK5</accession>
<name>A0AAJ0BVK5_9PEZI</name>
<dbReference type="RefSeq" id="XP_060280092.1">
    <property type="nucleotide sequence ID" value="XM_060428895.1"/>
</dbReference>
<sequence>MTRLSSPLKLLLLLAASCRAQDFTQDPSVISDLCPSATISTAWSSYTECGNSVVNDIWGAAPCANAATSTDFGPEVASCNCDLYQRLVKSCLPNICDSKGLDEFETSTLAAVCAYTTAAEGGPTPTSSNILDGLTTPPTGGRGGPAAPTSTSKGAAHEGVVPVAGGVVMGFAGALAALL</sequence>
<proteinExistence type="predicted"/>